<dbReference type="InterPro" id="IPR050342">
    <property type="entry name" value="HMGB"/>
</dbReference>
<evidence type="ECO:0000256" key="9">
    <source>
        <dbReference type="ARBA" id="ARBA00023157"/>
    </source>
</evidence>
<keyword evidence="5" id="KW-0399">Innate immunity</keyword>
<evidence type="ECO:0000256" key="6">
    <source>
        <dbReference type="ARBA" id="ARBA00022859"/>
    </source>
</evidence>
<name>A0AAD4UQJ4_OVIAM</name>
<dbReference type="PANTHER" id="PTHR48112:SF3">
    <property type="entry name" value="HIGH MOBILITY GROUP PROTEIN B2"/>
    <property type="match status" value="1"/>
</dbReference>
<dbReference type="PANTHER" id="PTHR48112">
    <property type="entry name" value="HIGH MOBILITY GROUP PROTEIN DSP1"/>
    <property type="match status" value="1"/>
</dbReference>
<evidence type="ECO:0000256" key="2">
    <source>
        <dbReference type="ARBA" id="ARBA00004613"/>
    </source>
</evidence>
<dbReference type="GO" id="GO:0006357">
    <property type="term" value="P:regulation of transcription by RNA polymerase II"/>
    <property type="evidence" value="ECO:0007669"/>
    <property type="project" value="TreeGrafter"/>
</dbReference>
<evidence type="ECO:0000256" key="5">
    <source>
        <dbReference type="ARBA" id="ARBA00022588"/>
    </source>
</evidence>
<dbReference type="InterPro" id="IPR009071">
    <property type="entry name" value="HMG_box_dom"/>
</dbReference>
<dbReference type="GO" id="GO:0006310">
    <property type="term" value="P:DNA recombination"/>
    <property type="evidence" value="ECO:0007669"/>
    <property type="project" value="UniProtKB-KW"/>
</dbReference>
<keyword evidence="9" id="KW-1015">Disulfide bond</keyword>
<proteinExistence type="predicted"/>
<evidence type="ECO:0000256" key="4">
    <source>
        <dbReference type="ARBA" id="ARBA00022525"/>
    </source>
</evidence>
<evidence type="ECO:0000256" key="12">
    <source>
        <dbReference type="ARBA" id="ARBA00046830"/>
    </source>
</evidence>
<keyword evidence="6" id="KW-0391">Immunity</keyword>
<dbReference type="GO" id="GO:0005737">
    <property type="term" value="C:cytoplasm"/>
    <property type="evidence" value="ECO:0007669"/>
    <property type="project" value="UniProtKB-SubCell"/>
</dbReference>
<keyword evidence="11" id="KW-0395">Inflammatory response</keyword>
<dbReference type="Pfam" id="PF09011">
    <property type="entry name" value="HMG_box_2"/>
    <property type="match status" value="1"/>
</dbReference>
<feature type="domain" description="HMG box" evidence="13">
    <location>
        <begin position="6"/>
        <end position="43"/>
    </location>
</feature>
<evidence type="ECO:0000256" key="10">
    <source>
        <dbReference type="ARBA" id="ARBA00023172"/>
    </source>
</evidence>
<accession>A0AAD4UQJ4</accession>
<reference evidence="14" key="1">
    <citation type="submission" date="2022-03" db="EMBL/GenBank/DDBJ databases">
        <title>Genomic analyses of argali, domestic sheep and their hybrids provide insights into chromosomal evolution, heterosis and genetic basis of agronomic traits.</title>
        <authorList>
            <person name="Li M."/>
        </authorList>
    </citation>
    <scope>NUCLEOTIDE SEQUENCE</scope>
    <source>
        <strain evidence="14">CAU-MHL-2022a</strain>
        <tissue evidence="14">Skin</tissue>
    </source>
</reference>
<sequence length="114" mass="13227">MGKGDPNKPRGKMSSYAFFVQTCREEHKKKHHDSSVNFAVFQEMFREMEDHDQGTFEADYLKCGSSLVAQMVKLLPTMWETWVPSLGREDPLEKEMAIHSCILTWKISWTEEPG</sequence>
<comment type="caution">
    <text evidence="14">The sequence shown here is derived from an EMBL/GenBank/DDBJ whole genome shotgun (WGS) entry which is preliminary data.</text>
</comment>
<evidence type="ECO:0000259" key="13">
    <source>
        <dbReference type="Pfam" id="PF09011"/>
    </source>
</evidence>
<keyword evidence="15" id="KW-1185">Reference proteome</keyword>
<dbReference type="EMBL" id="JAKZEL010000001">
    <property type="protein sequence ID" value="KAI4548434.1"/>
    <property type="molecule type" value="Genomic_DNA"/>
</dbReference>
<evidence type="ECO:0000256" key="1">
    <source>
        <dbReference type="ARBA" id="ARBA00004496"/>
    </source>
</evidence>
<dbReference type="GO" id="GO:0005576">
    <property type="term" value="C:extracellular region"/>
    <property type="evidence" value="ECO:0007669"/>
    <property type="project" value="UniProtKB-SubCell"/>
</dbReference>
<comment type="subunit">
    <text evidence="12">Interacts with POU2F2, POU2F1 and POU3F1. Component of the RAG complex composed of core components RAG1 and RAG2, and associated component HMGB1 or HMGB2. Component of the SET complex, composed of at least ANP32A, APEX1, HMGB2, NME1, SET and TREX1. Directly interacts with SET. Interacts with LEF1.</text>
</comment>
<dbReference type="SUPFAM" id="SSF47095">
    <property type="entry name" value="HMG-box"/>
    <property type="match status" value="1"/>
</dbReference>
<organism evidence="14 15">
    <name type="scientific">Ovis ammon polii</name>
    <dbReference type="NCBI Taxonomy" id="230172"/>
    <lineage>
        <taxon>Eukaryota</taxon>
        <taxon>Metazoa</taxon>
        <taxon>Chordata</taxon>
        <taxon>Craniata</taxon>
        <taxon>Vertebrata</taxon>
        <taxon>Euteleostomi</taxon>
        <taxon>Mammalia</taxon>
        <taxon>Eutheria</taxon>
        <taxon>Laurasiatheria</taxon>
        <taxon>Artiodactyla</taxon>
        <taxon>Ruminantia</taxon>
        <taxon>Pecora</taxon>
        <taxon>Bovidae</taxon>
        <taxon>Caprinae</taxon>
        <taxon>Ovis</taxon>
    </lineage>
</organism>
<comment type="subcellular location">
    <subcellularLocation>
        <location evidence="1">Cytoplasm</location>
    </subcellularLocation>
    <subcellularLocation>
        <location evidence="2">Secreted</location>
    </subcellularLocation>
</comment>
<dbReference type="GO" id="GO:0003677">
    <property type="term" value="F:DNA binding"/>
    <property type="evidence" value="ECO:0007669"/>
    <property type="project" value="UniProtKB-KW"/>
</dbReference>
<protein>
    <recommendedName>
        <fullName evidence="13">HMG box domain-containing protein</fullName>
    </recommendedName>
</protein>
<evidence type="ECO:0000256" key="11">
    <source>
        <dbReference type="ARBA" id="ARBA00023198"/>
    </source>
</evidence>
<keyword evidence="4" id="KW-0964">Secreted</keyword>
<keyword evidence="10" id="KW-0233">DNA recombination</keyword>
<dbReference type="InterPro" id="IPR036910">
    <property type="entry name" value="HMG_box_dom_sf"/>
</dbReference>
<keyword evidence="8" id="KW-0238">DNA-binding</keyword>
<evidence type="ECO:0000256" key="8">
    <source>
        <dbReference type="ARBA" id="ARBA00023125"/>
    </source>
</evidence>
<evidence type="ECO:0000256" key="7">
    <source>
        <dbReference type="ARBA" id="ARBA00023097"/>
    </source>
</evidence>
<dbReference type="AlphaFoldDB" id="A0AAD4UQJ4"/>
<keyword evidence="3" id="KW-0963">Cytoplasm</keyword>
<evidence type="ECO:0000313" key="14">
    <source>
        <dbReference type="EMBL" id="KAI4548434.1"/>
    </source>
</evidence>
<dbReference type="Proteomes" id="UP001214576">
    <property type="component" value="Unassembled WGS sequence"/>
</dbReference>
<dbReference type="GO" id="GO:0045087">
    <property type="term" value="P:innate immune response"/>
    <property type="evidence" value="ECO:0007669"/>
    <property type="project" value="UniProtKB-KW"/>
</dbReference>
<evidence type="ECO:0000256" key="3">
    <source>
        <dbReference type="ARBA" id="ARBA00022490"/>
    </source>
</evidence>
<dbReference type="GO" id="GO:0006954">
    <property type="term" value="P:inflammatory response"/>
    <property type="evidence" value="ECO:0007669"/>
    <property type="project" value="UniProtKB-KW"/>
</dbReference>
<dbReference type="Gene3D" id="1.10.30.10">
    <property type="entry name" value="High mobility group box domain"/>
    <property type="match status" value="1"/>
</dbReference>
<evidence type="ECO:0000313" key="15">
    <source>
        <dbReference type="Proteomes" id="UP001214576"/>
    </source>
</evidence>
<keyword evidence="7" id="KW-0558">Oxidation</keyword>
<gene>
    <name evidence="14" type="ORF">MG293_000764</name>
</gene>